<accession>A0A9W9PQJ9</accession>
<evidence type="ECO:0000256" key="1">
    <source>
        <dbReference type="SAM" id="MobiDB-lite"/>
    </source>
</evidence>
<dbReference type="Proteomes" id="UP001147746">
    <property type="component" value="Unassembled WGS sequence"/>
</dbReference>
<feature type="region of interest" description="Disordered" evidence="1">
    <location>
        <begin position="45"/>
        <end position="64"/>
    </location>
</feature>
<feature type="region of interest" description="Disordered" evidence="1">
    <location>
        <begin position="94"/>
        <end position="146"/>
    </location>
</feature>
<dbReference type="EMBL" id="JAPZBO010000008">
    <property type="protein sequence ID" value="KAJ5307171.1"/>
    <property type="molecule type" value="Genomic_DNA"/>
</dbReference>
<evidence type="ECO:0000313" key="4">
    <source>
        <dbReference type="Proteomes" id="UP001147746"/>
    </source>
</evidence>
<feature type="compositionally biased region" description="Polar residues" evidence="1">
    <location>
        <begin position="166"/>
        <end position="175"/>
    </location>
</feature>
<name>A0A9W9PQJ9_9EURO</name>
<gene>
    <name evidence="3" type="ORF">N7476_007827</name>
</gene>
<protein>
    <submittedName>
        <fullName evidence="3">Uncharacterized protein</fullName>
    </submittedName>
</protein>
<keyword evidence="2" id="KW-0812">Transmembrane</keyword>
<comment type="caution">
    <text evidence="3">The sequence shown here is derived from an EMBL/GenBank/DDBJ whole genome shotgun (WGS) entry which is preliminary data.</text>
</comment>
<feature type="transmembrane region" description="Helical" evidence="2">
    <location>
        <begin position="12"/>
        <end position="30"/>
    </location>
</feature>
<dbReference type="AlphaFoldDB" id="A0A9W9PQJ9"/>
<feature type="compositionally biased region" description="Basic residues" evidence="1">
    <location>
        <begin position="104"/>
        <end position="115"/>
    </location>
</feature>
<keyword evidence="2" id="KW-1133">Transmembrane helix</keyword>
<organism evidence="3 4">
    <name type="scientific">Penicillium atrosanguineum</name>
    <dbReference type="NCBI Taxonomy" id="1132637"/>
    <lineage>
        <taxon>Eukaryota</taxon>
        <taxon>Fungi</taxon>
        <taxon>Dikarya</taxon>
        <taxon>Ascomycota</taxon>
        <taxon>Pezizomycotina</taxon>
        <taxon>Eurotiomycetes</taxon>
        <taxon>Eurotiomycetidae</taxon>
        <taxon>Eurotiales</taxon>
        <taxon>Aspergillaceae</taxon>
        <taxon>Penicillium</taxon>
    </lineage>
</organism>
<keyword evidence="4" id="KW-1185">Reference proteome</keyword>
<evidence type="ECO:0000256" key="2">
    <source>
        <dbReference type="SAM" id="Phobius"/>
    </source>
</evidence>
<evidence type="ECO:0000313" key="3">
    <source>
        <dbReference type="EMBL" id="KAJ5307171.1"/>
    </source>
</evidence>
<reference evidence="3" key="1">
    <citation type="submission" date="2022-12" db="EMBL/GenBank/DDBJ databases">
        <authorList>
            <person name="Petersen C."/>
        </authorList>
    </citation>
    <scope>NUCLEOTIDE SEQUENCE</scope>
    <source>
        <strain evidence="3">IBT 21472</strain>
    </source>
</reference>
<proteinExistence type="predicted"/>
<keyword evidence="2" id="KW-0472">Membrane</keyword>
<reference evidence="3" key="2">
    <citation type="journal article" date="2023" name="IMA Fungus">
        <title>Comparative genomic study of the Penicillium genus elucidates a diverse pangenome and 15 lateral gene transfer events.</title>
        <authorList>
            <person name="Petersen C."/>
            <person name="Sorensen T."/>
            <person name="Nielsen M.R."/>
            <person name="Sondergaard T.E."/>
            <person name="Sorensen J.L."/>
            <person name="Fitzpatrick D.A."/>
            <person name="Frisvad J.C."/>
            <person name="Nielsen K.L."/>
        </authorList>
    </citation>
    <scope>NUCLEOTIDE SEQUENCE</scope>
    <source>
        <strain evidence="3">IBT 21472</strain>
    </source>
</reference>
<sequence>MTTWNISTVWYPLWACVAFLLVVTAAYFVGKISVDNGNGKSLLSRLRWDSGPKPGNDAESPDKNRLWRSTATGSAAMGLTAVVSSKMPYVTEENLPQRSDSFKRKARGSRRAKRLSLRERGAPSSIPQSEKQAKYYPPVPPETVPLGKDEETVEIYEAAVNEYAATGNTKNTPHTLKQMKEKVEPYSMQGDASSGDSSDESRTSRRSSPQRVRVLGEVQPLPNRCQSYVSSR</sequence>
<feature type="region of interest" description="Disordered" evidence="1">
    <location>
        <begin position="166"/>
        <end position="232"/>
    </location>
</feature>